<keyword evidence="4" id="KW-1185">Reference proteome</keyword>
<reference evidence="4" key="1">
    <citation type="journal article" date="2019" name="Int. J. Syst. Evol. Microbiol.">
        <title>The Global Catalogue of Microorganisms (GCM) 10K type strain sequencing project: providing services to taxonomists for standard genome sequencing and annotation.</title>
        <authorList>
            <consortium name="The Broad Institute Genomics Platform"/>
            <consortium name="The Broad Institute Genome Sequencing Center for Infectious Disease"/>
            <person name="Wu L."/>
            <person name="Ma J."/>
        </authorList>
    </citation>
    <scope>NUCLEOTIDE SEQUENCE [LARGE SCALE GENOMIC DNA]</scope>
    <source>
        <strain evidence="4">TBRC 4489</strain>
    </source>
</reference>
<feature type="compositionally biased region" description="Polar residues" evidence="1">
    <location>
        <begin position="1"/>
        <end position="11"/>
    </location>
</feature>
<dbReference type="Proteomes" id="UP001595850">
    <property type="component" value="Unassembled WGS sequence"/>
</dbReference>
<dbReference type="CDD" id="cd16386">
    <property type="entry name" value="TcpC_N"/>
    <property type="match status" value="1"/>
</dbReference>
<evidence type="ECO:0000256" key="2">
    <source>
        <dbReference type="SAM" id="Phobius"/>
    </source>
</evidence>
<evidence type="ECO:0000256" key="1">
    <source>
        <dbReference type="SAM" id="MobiDB-lite"/>
    </source>
</evidence>
<evidence type="ECO:0000313" key="3">
    <source>
        <dbReference type="EMBL" id="MFC4058349.1"/>
    </source>
</evidence>
<feature type="region of interest" description="Disordered" evidence="1">
    <location>
        <begin position="1"/>
        <end position="65"/>
    </location>
</feature>
<dbReference type="RefSeq" id="WP_377286624.1">
    <property type="nucleotide sequence ID" value="NZ_JBHSBM010000012.1"/>
</dbReference>
<dbReference type="InterPro" id="IPR024735">
    <property type="entry name" value="TcpC"/>
</dbReference>
<comment type="caution">
    <text evidence="3">The sequence shown here is derived from an EMBL/GenBank/DDBJ whole genome shotgun (WGS) entry which is preliminary data.</text>
</comment>
<dbReference type="CDD" id="cd16428">
    <property type="entry name" value="TcpC_C"/>
    <property type="match status" value="1"/>
</dbReference>
<dbReference type="Gene3D" id="3.10.450.540">
    <property type="match status" value="2"/>
</dbReference>
<gene>
    <name evidence="3" type="ORF">ACFOWE_08590</name>
</gene>
<keyword evidence="2" id="KW-1133">Transmembrane helix</keyword>
<protein>
    <submittedName>
        <fullName evidence="3">Conjugal transfer protein</fullName>
    </submittedName>
</protein>
<sequence>MANGGRSNTTPRRPGGGASGGVMARRSTVQRDPGIAGDPELSAYPEAFDEPAPARGRRASRRGGWAGGGGRWLVWTGRVILWALIIVILVNGIRAPFERFTNQSATSGETSVSPDAGFPTTKATSFASQFAAVYLNFDAVRTEERARRLAPFLPDGVDPQFGWDGLGRMSAGAIQPYGVEVADAQNAVVTVTFQSDDRRQLLSVPVFHDGATGRFVVSGRPAILPAPTPAALPAVREPDRDEAAEQELRTPMANFFKAYAASDTASLQQYAAEGAVLDGFGGNFTFLELKELVMPLTGGATREVTATVVWGVPSGATPAADSTADPGSVSGRLEQAYVLTVVKQGDKWFVQSIRGAGRSVG</sequence>
<dbReference type="Pfam" id="PF12642">
    <property type="entry name" value="TpcC"/>
    <property type="match status" value="1"/>
</dbReference>
<dbReference type="EMBL" id="JBHSBM010000012">
    <property type="protein sequence ID" value="MFC4058349.1"/>
    <property type="molecule type" value="Genomic_DNA"/>
</dbReference>
<organism evidence="3 4">
    <name type="scientific">Planomonospora corallina</name>
    <dbReference type="NCBI Taxonomy" id="1806052"/>
    <lineage>
        <taxon>Bacteria</taxon>
        <taxon>Bacillati</taxon>
        <taxon>Actinomycetota</taxon>
        <taxon>Actinomycetes</taxon>
        <taxon>Streptosporangiales</taxon>
        <taxon>Streptosporangiaceae</taxon>
        <taxon>Planomonospora</taxon>
    </lineage>
</organism>
<name>A0ABV8I2D9_9ACTN</name>
<feature type="transmembrane region" description="Helical" evidence="2">
    <location>
        <begin position="72"/>
        <end position="93"/>
    </location>
</feature>
<accession>A0ABV8I2D9</accession>
<keyword evidence="2" id="KW-0812">Transmembrane</keyword>
<proteinExistence type="predicted"/>
<dbReference type="InterPro" id="IPR035628">
    <property type="entry name" value="TcpC_C"/>
</dbReference>
<evidence type="ECO:0000313" key="4">
    <source>
        <dbReference type="Proteomes" id="UP001595850"/>
    </source>
</evidence>
<keyword evidence="2" id="KW-0472">Membrane</keyword>